<dbReference type="InterPro" id="IPR048325">
    <property type="entry name" value="ZSWIM3_N"/>
</dbReference>
<dbReference type="InterPro" id="IPR040854">
    <property type="entry name" value="ZSWIM9"/>
</dbReference>
<dbReference type="InParanoid" id="A0A1V9X9B8"/>
<evidence type="ECO:0000313" key="3">
    <source>
        <dbReference type="EMBL" id="OQR69968.1"/>
    </source>
</evidence>
<dbReference type="PANTHER" id="PTHR47086">
    <property type="entry name" value="BTB DOMAIN-CONTAINING PROTEIN"/>
    <property type="match status" value="1"/>
</dbReference>
<dbReference type="AlphaFoldDB" id="A0A1V9X9B8"/>
<dbReference type="Pfam" id="PF21599">
    <property type="entry name" value="ZSWIM3_N"/>
    <property type="match status" value="1"/>
</dbReference>
<feature type="region of interest" description="Disordered" evidence="1">
    <location>
        <begin position="460"/>
        <end position="480"/>
    </location>
</feature>
<reference evidence="3 4" key="1">
    <citation type="journal article" date="2017" name="Gigascience">
        <title>Draft genome of the honey bee ectoparasitic mite, Tropilaelaps mercedesae, is shaped by the parasitic life history.</title>
        <authorList>
            <person name="Dong X."/>
            <person name="Armstrong S.D."/>
            <person name="Xia D."/>
            <person name="Makepeace B.L."/>
            <person name="Darby A.C."/>
            <person name="Kadowaki T."/>
        </authorList>
    </citation>
    <scope>NUCLEOTIDE SEQUENCE [LARGE SCALE GENOMIC DNA]</scope>
    <source>
        <strain evidence="3">Wuxi-XJTLU</strain>
    </source>
</reference>
<feature type="domain" description="ZSWIM3 N-terminal" evidence="2">
    <location>
        <begin position="172"/>
        <end position="279"/>
    </location>
</feature>
<sequence>MPSMRHVHKHIRALDHCMAAAIVHVGIFTALNEISFRLYTKCVISFGKSQRGKRSNIAEYIGAVMATQVIQREAPGFLPVVLMKPVTQSPAKTMPTANVPVKEEVRSSSRTIALLKTADVPELASQQVQQAQQIRLLAVQVAPIQVPSTPSSPVTSSEFCVDPTRAVYPGLHLGATFDSYEELTNLVSKFQMAKGVHLYVRSSRKLYPALNQMGEVIRDYNQDLIFAEVYYACTRGGRRFVRRANGNEELRNCPFNIKVRLTKDGQKLYIRDICPAHNHVLERVSNYYLLVFYEKVWRDITYIAHTARLCALQLKQGVVPRPVTHTPPAFEEVVQRPRVKIMKPPSILTRPPIIQTLVRGELIKDPDGSTRQVILLPSNNSRTPLSQKIVPITMSQSKATNFSIETSTMASVGAAASSSMNPVPVNAIQSVLPTTATTTAMATHDDAGAQDVNQVRIKEEPNDGDIDPEAPVAASPGNGETKLESIVKLEATSDDVEQNVFDASEECAEESDERIVPDDGDCGTGEVRDGVLSDHEPDDDQAYGSDMAKRPRMTLDLPCADGRFVMTRQNVLDTMKFCCECGTRVSERYYSDKPDRLAVTLVCEQGHTTDWLLQKIIRKKLPYQVRLPGLLSPLRTVKSIQQQQQQRAA</sequence>
<name>A0A1V9X9B8_9ACAR</name>
<dbReference type="PANTHER" id="PTHR47086:SF4">
    <property type="entry name" value="BTB DOMAIN-CONTAINING PROTEIN"/>
    <property type="match status" value="1"/>
</dbReference>
<feature type="region of interest" description="Disordered" evidence="1">
    <location>
        <begin position="509"/>
        <end position="546"/>
    </location>
</feature>
<dbReference type="EMBL" id="MNPL01019185">
    <property type="protein sequence ID" value="OQR69968.1"/>
    <property type="molecule type" value="Genomic_DNA"/>
</dbReference>
<proteinExistence type="predicted"/>
<dbReference type="Proteomes" id="UP000192247">
    <property type="component" value="Unassembled WGS sequence"/>
</dbReference>
<protein>
    <recommendedName>
        <fullName evidence="2">ZSWIM3 N-terminal domain-containing protein</fullName>
    </recommendedName>
</protein>
<gene>
    <name evidence="3" type="ORF">BIW11_11939</name>
</gene>
<organism evidence="3 4">
    <name type="scientific">Tropilaelaps mercedesae</name>
    <dbReference type="NCBI Taxonomy" id="418985"/>
    <lineage>
        <taxon>Eukaryota</taxon>
        <taxon>Metazoa</taxon>
        <taxon>Ecdysozoa</taxon>
        <taxon>Arthropoda</taxon>
        <taxon>Chelicerata</taxon>
        <taxon>Arachnida</taxon>
        <taxon>Acari</taxon>
        <taxon>Parasitiformes</taxon>
        <taxon>Mesostigmata</taxon>
        <taxon>Gamasina</taxon>
        <taxon>Dermanyssoidea</taxon>
        <taxon>Laelapidae</taxon>
        <taxon>Tropilaelaps</taxon>
    </lineage>
</organism>
<feature type="compositionally biased region" description="Basic and acidic residues" evidence="1">
    <location>
        <begin position="526"/>
        <end position="535"/>
    </location>
</feature>
<dbReference type="OrthoDB" id="124789at2759"/>
<dbReference type="STRING" id="418985.A0A1V9X9B8"/>
<keyword evidence="4" id="KW-1185">Reference proteome</keyword>
<comment type="caution">
    <text evidence="3">The sequence shown here is derived from an EMBL/GenBank/DDBJ whole genome shotgun (WGS) entry which is preliminary data.</text>
</comment>
<evidence type="ECO:0000256" key="1">
    <source>
        <dbReference type="SAM" id="MobiDB-lite"/>
    </source>
</evidence>
<evidence type="ECO:0000313" key="4">
    <source>
        <dbReference type="Proteomes" id="UP000192247"/>
    </source>
</evidence>
<evidence type="ECO:0000259" key="2">
    <source>
        <dbReference type="Pfam" id="PF21599"/>
    </source>
</evidence>
<accession>A0A1V9X9B8</accession>